<dbReference type="KEGG" id="ssl:SS1G_02571"/>
<dbReference type="Gene3D" id="3.40.50.720">
    <property type="entry name" value="NAD(P)-binding Rossmann-like Domain"/>
    <property type="match status" value="1"/>
</dbReference>
<name>A0A1D9Q1J6_SCLS1</name>
<dbReference type="AlphaFoldDB" id="A0A1D9Q1J6"/>
<dbReference type="OMA" id="TWIETYR"/>
<dbReference type="VEuPathDB" id="FungiDB:sscle_04g035560"/>
<feature type="domain" description="PRISE-like Rossmann-fold" evidence="1">
    <location>
        <begin position="12"/>
        <end position="294"/>
    </location>
</feature>
<accession>A0A1D9Q1J6</accession>
<proteinExistence type="predicted"/>
<organism evidence="2 3">
    <name type="scientific">Sclerotinia sclerotiorum (strain ATCC 18683 / 1980 / Ss-1)</name>
    <name type="common">White mold</name>
    <name type="synonym">Whetzelinia sclerotiorum</name>
    <dbReference type="NCBI Taxonomy" id="665079"/>
    <lineage>
        <taxon>Eukaryota</taxon>
        <taxon>Fungi</taxon>
        <taxon>Dikarya</taxon>
        <taxon>Ascomycota</taxon>
        <taxon>Pezizomycotina</taxon>
        <taxon>Leotiomycetes</taxon>
        <taxon>Helotiales</taxon>
        <taxon>Sclerotiniaceae</taxon>
        <taxon>Sclerotinia</taxon>
    </lineage>
</organism>
<gene>
    <name evidence="2" type="ORF">sscle_04g035560</name>
</gene>
<dbReference type="Proteomes" id="UP000177798">
    <property type="component" value="Chromosome 4"/>
</dbReference>
<dbReference type="CDD" id="cd08948">
    <property type="entry name" value="5beta-POR_like_SDR_a"/>
    <property type="match status" value="1"/>
</dbReference>
<dbReference type="Pfam" id="PF22917">
    <property type="entry name" value="PRISE"/>
    <property type="match status" value="1"/>
</dbReference>
<dbReference type="RefSeq" id="XP_001596351.1">
    <property type="nucleotide sequence ID" value="XM_001596301.1"/>
</dbReference>
<sequence length="384" mass="43545">MSSYSANTPKVALITGTNGISGSALLKQLAKNPIWTQIHALSRRPPLPGSHPTDPRIKHHTLDLTLPTEEIASALSSKNLTNITHFFHYAYIHTDYDHAQHLEKMTRDNVPLFTNVLTAVDLTSRDTLHRVILQTGGKNYGLLTSPPASEPLSEDAPRVTDPRSLPNFYYHQEDYLFSLSSTRPWTWNITMPFWISGYSPLSLQSWTTTAAIYFSICRVLSQAATFPGGNDEYYGKWLKGQHFSSSWVVAEFTEWIALNEDGAVQNQKFNIVDDTVTTFRDVWEGIGRYFGVETRVQRGYDLMGEVRGIERKWPEIVGRYGGREDVLGMCTWDAFVHAMDAGEWGSVVSMEKARKVGWTKKVDTIKEMEKIFDEMKKDGWIPNV</sequence>
<dbReference type="PANTHER" id="PTHR32487:SF0">
    <property type="entry name" value="3-OXO-DELTA(4,5)-STEROID 5-BETA-REDUCTASE"/>
    <property type="match status" value="1"/>
</dbReference>
<dbReference type="OrthoDB" id="1731983at2759"/>
<dbReference type="PANTHER" id="PTHR32487">
    <property type="entry name" value="3-OXO-DELTA(4,5)-STEROID 5-BETA-REDUCTASE"/>
    <property type="match status" value="1"/>
</dbReference>
<dbReference type="InterPro" id="IPR036291">
    <property type="entry name" value="NAD(P)-bd_dom_sf"/>
</dbReference>
<evidence type="ECO:0000313" key="3">
    <source>
        <dbReference type="Proteomes" id="UP000177798"/>
    </source>
</evidence>
<reference evidence="3" key="1">
    <citation type="journal article" date="2017" name="Genome Biol. Evol.">
        <title>The complete genome sequence of the phytopathogenic fungus Sclerotinia sclerotiorum reveals insights into the genome architecture of broad host range pathogens.</title>
        <authorList>
            <person name="Derbyshire M."/>
            <person name="Denton-Giles M."/>
            <person name="Hegedus D."/>
            <person name="Seifbarghy S."/>
            <person name="Rollins J."/>
            <person name="van Kan J."/>
            <person name="Seidl M.F."/>
            <person name="Faino L."/>
            <person name="Mbengue M."/>
            <person name="Navaud O."/>
            <person name="Raffaele S."/>
            <person name="Hammond-Kosack K."/>
            <person name="Heard S."/>
            <person name="Oliver R."/>
        </authorList>
    </citation>
    <scope>NUCLEOTIDE SEQUENCE [LARGE SCALE GENOMIC DNA]</scope>
    <source>
        <strain evidence="3">ATCC 18683 / 1980 / Ss-1</strain>
    </source>
</reference>
<dbReference type="EMBL" id="CP017817">
    <property type="protein sequence ID" value="APA08786.1"/>
    <property type="molecule type" value="Genomic_DNA"/>
</dbReference>
<protein>
    <recommendedName>
        <fullName evidence="1">PRISE-like Rossmann-fold domain-containing protein</fullName>
    </recommendedName>
</protein>
<dbReference type="InterPro" id="IPR055222">
    <property type="entry name" value="PRISE-like_Rossmann-fold"/>
</dbReference>
<evidence type="ECO:0000313" key="2">
    <source>
        <dbReference type="EMBL" id="APA08786.1"/>
    </source>
</evidence>
<evidence type="ECO:0000259" key="1">
    <source>
        <dbReference type="Pfam" id="PF22917"/>
    </source>
</evidence>
<dbReference type="SUPFAM" id="SSF51735">
    <property type="entry name" value="NAD(P)-binding Rossmann-fold domains"/>
    <property type="match status" value="1"/>
</dbReference>